<evidence type="ECO:0000256" key="3">
    <source>
        <dbReference type="ARBA" id="ARBA00022692"/>
    </source>
</evidence>
<feature type="transmembrane region" description="Helical" evidence="9">
    <location>
        <begin position="59"/>
        <end position="77"/>
    </location>
</feature>
<comment type="subcellular location">
    <subcellularLocation>
        <location evidence="1">Cell membrane</location>
        <topology evidence="1">Multi-pass membrane protein</topology>
    </subcellularLocation>
</comment>
<feature type="active site" evidence="6">
    <location>
        <position position="317"/>
    </location>
</feature>
<dbReference type="SUPFAM" id="SSF53649">
    <property type="entry name" value="Alkaline phosphatase-like"/>
    <property type="match status" value="1"/>
</dbReference>
<evidence type="ECO:0000256" key="2">
    <source>
        <dbReference type="ARBA" id="ARBA00022475"/>
    </source>
</evidence>
<sequence>MTNFKNRFLFSVTYYFLWVVYFLLARFLFLIYYFDKTSELSFFTTLKTFLYGIQLDFSFAAYLAAIPFLTILLSIWIPKKIIGYIIKGYTFPILLVINLFMLTDMSLYKFWGVRIDVTVLNYINTPKAMLASVSTLQLVGGIFAWILLSIVTTYFFNKTLNKALSKLNKKHFLEAPVFLLLIASLIIPMRGGFANIPINQSNVYFSKNMFANHAAVNFIWNFANTISHKTDGKNPYIHYKKDVAKNIINKTKNQLLTANTDSILNTQKPNVIILIWESLSAKAVGALGGEPNVTVNLNKLAKEGILFTNFYGNGDRTDKGVPAILSGYYPQPTKSIMKIPYKARKLPVLTKEMKTLGYNTSFYYGGDSNFGNMITYLRNGKIDKIVDGTEFDKENWNSKWGAHDHIFLDRFMKDLSAPTLKEPFFEIALTLTSHEPYEFPGKYKFGKKSVENLYRSAQAYTDKAIGKFINEAKKQPWWDNTLIVILSDHGHPLPKHKGYFNSPKRFQIPMVWLGGALNKTGITIDNFSAQSDLAYTLTDMLGGNPKQFQFGKNIFNTSENQYVHYVFNKGFGTISKNGTFVYDYVSNKPVIQEGNYQPLDSLGKAISQNAYQDFLDK</sequence>
<feature type="binding site" evidence="8">
    <location>
        <position position="317"/>
    </location>
    <ligand>
        <name>Mn(2+)</name>
        <dbReference type="ChEBI" id="CHEBI:29035"/>
    </ligand>
</feature>
<feature type="binding site" evidence="7">
    <location>
        <position position="434"/>
    </location>
    <ligand>
        <name>substrate</name>
    </ligand>
</feature>
<dbReference type="GO" id="GO:0005886">
    <property type="term" value="C:plasma membrane"/>
    <property type="evidence" value="ECO:0007669"/>
    <property type="project" value="UniProtKB-SubCell"/>
</dbReference>
<feature type="transmembrane region" description="Helical" evidence="9">
    <location>
        <begin position="177"/>
        <end position="198"/>
    </location>
</feature>
<dbReference type="CDD" id="cd16015">
    <property type="entry name" value="LTA_synthase"/>
    <property type="match status" value="1"/>
</dbReference>
<dbReference type="Gene3D" id="3.40.720.10">
    <property type="entry name" value="Alkaline Phosphatase, subunit A"/>
    <property type="match status" value="1"/>
</dbReference>
<evidence type="ECO:0000313" key="11">
    <source>
        <dbReference type="EMBL" id="REH43941.1"/>
    </source>
</evidence>
<feature type="binding site" evidence="8">
    <location>
        <position position="489"/>
    </location>
    <ligand>
        <name>Mn(2+)</name>
        <dbReference type="ChEBI" id="CHEBI:29035"/>
    </ligand>
</feature>
<dbReference type="InterPro" id="IPR050448">
    <property type="entry name" value="OpgB/LTA_synthase_biosynth"/>
</dbReference>
<evidence type="ECO:0000313" key="12">
    <source>
        <dbReference type="Proteomes" id="UP000256884"/>
    </source>
</evidence>
<dbReference type="InterPro" id="IPR012160">
    <property type="entry name" value="LtaS-like"/>
</dbReference>
<dbReference type="Proteomes" id="UP000256884">
    <property type="component" value="Unassembled WGS sequence"/>
</dbReference>
<keyword evidence="3 9" id="KW-0812">Transmembrane</keyword>
<dbReference type="PANTHER" id="PTHR47371">
    <property type="entry name" value="LIPOTEICHOIC ACID SYNTHASE"/>
    <property type="match status" value="1"/>
</dbReference>
<dbReference type="PIRSF" id="PIRSF005091">
    <property type="entry name" value="Mmb_sulf_HI1246"/>
    <property type="match status" value="1"/>
</dbReference>
<evidence type="ECO:0000256" key="7">
    <source>
        <dbReference type="PIRSR" id="PIRSR005091-2"/>
    </source>
</evidence>
<feature type="binding site" evidence="8">
    <location>
        <position position="488"/>
    </location>
    <ligand>
        <name>Mn(2+)</name>
        <dbReference type="ChEBI" id="CHEBI:29035"/>
    </ligand>
</feature>
<keyword evidence="11" id="KW-0808">Transferase</keyword>
<evidence type="ECO:0000256" key="1">
    <source>
        <dbReference type="ARBA" id="ARBA00004651"/>
    </source>
</evidence>
<keyword evidence="2" id="KW-1003">Cell membrane</keyword>
<evidence type="ECO:0000259" key="10">
    <source>
        <dbReference type="Pfam" id="PF00884"/>
    </source>
</evidence>
<feature type="transmembrane region" description="Helical" evidence="9">
    <location>
        <begin position="128"/>
        <end position="156"/>
    </location>
</feature>
<feature type="domain" description="Sulfatase N-terminal" evidence="10">
    <location>
        <begin position="269"/>
        <end position="542"/>
    </location>
</feature>
<keyword evidence="4 9" id="KW-1133">Transmembrane helix</keyword>
<dbReference type="InterPro" id="IPR000917">
    <property type="entry name" value="Sulfatase_N"/>
</dbReference>
<dbReference type="EMBL" id="QUNS01000012">
    <property type="protein sequence ID" value="REH43941.1"/>
    <property type="molecule type" value="Genomic_DNA"/>
</dbReference>
<keyword evidence="7" id="KW-0479">Metal-binding</keyword>
<dbReference type="GO" id="GO:0016740">
    <property type="term" value="F:transferase activity"/>
    <property type="evidence" value="ECO:0007669"/>
    <property type="project" value="UniProtKB-KW"/>
</dbReference>
<evidence type="ECO:0000256" key="4">
    <source>
        <dbReference type="ARBA" id="ARBA00022989"/>
    </source>
</evidence>
<evidence type="ECO:0000256" key="9">
    <source>
        <dbReference type="SAM" id="Phobius"/>
    </source>
</evidence>
<dbReference type="InterPro" id="IPR017850">
    <property type="entry name" value="Alkaline_phosphatase_core_sf"/>
</dbReference>
<protein>
    <submittedName>
        <fullName evidence="11">Phosphoglycerol transferase MdoB-like AlkP superfamily enzyme</fullName>
    </submittedName>
</protein>
<evidence type="ECO:0000256" key="5">
    <source>
        <dbReference type="ARBA" id="ARBA00023136"/>
    </source>
</evidence>
<feature type="transmembrane region" description="Helical" evidence="9">
    <location>
        <begin position="89"/>
        <end position="108"/>
    </location>
</feature>
<keyword evidence="5 9" id="KW-0472">Membrane</keyword>
<evidence type="ECO:0000256" key="6">
    <source>
        <dbReference type="PIRSR" id="PIRSR005091-1"/>
    </source>
</evidence>
<gene>
    <name evidence="11" type="ORF">C7448_11248</name>
</gene>
<comment type="caution">
    <text evidence="11">The sequence shown here is derived from an EMBL/GenBank/DDBJ whole genome shotgun (WGS) entry which is preliminary data.</text>
</comment>
<organism evidence="11 12">
    <name type="scientific">Tenacibaculum gallaicum</name>
    <dbReference type="NCBI Taxonomy" id="561505"/>
    <lineage>
        <taxon>Bacteria</taxon>
        <taxon>Pseudomonadati</taxon>
        <taxon>Bacteroidota</taxon>
        <taxon>Flavobacteriia</taxon>
        <taxon>Flavobacteriales</taxon>
        <taxon>Flavobacteriaceae</taxon>
        <taxon>Tenacibaculum</taxon>
    </lineage>
</organism>
<proteinExistence type="predicted"/>
<name>A0A3E0HF79_9FLAO</name>
<keyword evidence="7" id="KW-0464">Manganese</keyword>
<evidence type="ECO:0000256" key="8">
    <source>
        <dbReference type="PIRSR" id="PIRSR005091-3"/>
    </source>
</evidence>
<dbReference type="GO" id="GO:0046872">
    <property type="term" value="F:metal ion binding"/>
    <property type="evidence" value="ECO:0007669"/>
    <property type="project" value="UniProtKB-KW"/>
</dbReference>
<dbReference type="Gene3D" id="3.30.1120.80">
    <property type="match status" value="1"/>
</dbReference>
<feature type="binding site" evidence="8">
    <location>
        <position position="277"/>
    </location>
    <ligand>
        <name>Mn(2+)</name>
        <dbReference type="ChEBI" id="CHEBI:29035"/>
    </ligand>
</feature>
<dbReference type="PANTHER" id="PTHR47371:SF3">
    <property type="entry name" value="PHOSPHOGLYCEROL TRANSFERASE I"/>
    <property type="match status" value="1"/>
</dbReference>
<feature type="transmembrane region" description="Helical" evidence="9">
    <location>
        <begin position="12"/>
        <end position="34"/>
    </location>
</feature>
<reference evidence="11 12" key="1">
    <citation type="submission" date="2018-08" db="EMBL/GenBank/DDBJ databases">
        <title>Genomic Encyclopedia of Type Strains, Phase IV (KMG-IV): sequencing the most valuable type-strain genomes for metagenomic binning, comparative biology and taxonomic classification.</title>
        <authorList>
            <person name="Goeker M."/>
        </authorList>
    </citation>
    <scope>NUCLEOTIDE SEQUENCE [LARGE SCALE GENOMIC DNA]</scope>
    <source>
        <strain evidence="11 12">DSM 18841</strain>
    </source>
</reference>
<keyword evidence="12" id="KW-1185">Reference proteome</keyword>
<dbReference type="Pfam" id="PF00884">
    <property type="entry name" value="Sulfatase"/>
    <property type="match status" value="1"/>
</dbReference>
<accession>A0A3E0HF79</accession>
<dbReference type="AlphaFoldDB" id="A0A3E0HF79"/>